<feature type="domain" description="N-acetyltransferase" evidence="3">
    <location>
        <begin position="5"/>
        <end position="170"/>
    </location>
</feature>
<accession>A0A250F7X7</accession>
<dbReference type="Pfam" id="PF00583">
    <property type="entry name" value="Acetyltransf_1"/>
    <property type="match status" value="1"/>
</dbReference>
<proteinExistence type="predicted"/>
<dbReference type="PANTHER" id="PTHR43877">
    <property type="entry name" value="AMINOALKYLPHOSPHONATE N-ACETYLTRANSFERASE-RELATED-RELATED"/>
    <property type="match status" value="1"/>
</dbReference>
<organism evidence="4 5">
    <name type="scientific">Capnocytophaga leadbetteri</name>
    <dbReference type="NCBI Taxonomy" id="327575"/>
    <lineage>
        <taxon>Bacteria</taxon>
        <taxon>Pseudomonadati</taxon>
        <taxon>Bacteroidota</taxon>
        <taxon>Flavobacteriia</taxon>
        <taxon>Flavobacteriales</taxon>
        <taxon>Flavobacteriaceae</taxon>
        <taxon>Capnocytophaga</taxon>
    </lineage>
</organism>
<dbReference type="EMBL" id="CP022384">
    <property type="protein sequence ID" value="ATA81230.1"/>
    <property type="molecule type" value="Genomic_DNA"/>
</dbReference>
<dbReference type="InterPro" id="IPR016181">
    <property type="entry name" value="Acyl_CoA_acyltransferase"/>
</dbReference>
<evidence type="ECO:0000313" key="4">
    <source>
        <dbReference type="EMBL" id="ATA81230.1"/>
    </source>
</evidence>
<dbReference type="InterPro" id="IPR000182">
    <property type="entry name" value="GNAT_dom"/>
</dbReference>
<dbReference type="GO" id="GO:0016747">
    <property type="term" value="F:acyltransferase activity, transferring groups other than amino-acyl groups"/>
    <property type="evidence" value="ECO:0007669"/>
    <property type="project" value="InterPro"/>
</dbReference>
<evidence type="ECO:0000313" key="5">
    <source>
        <dbReference type="Proteomes" id="UP000217276"/>
    </source>
</evidence>
<evidence type="ECO:0000256" key="2">
    <source>
        <dbReference type="ARBA" id="ARBA00023315"/>
    </source>
</evidence>
<dbReference type="PROSITE" id="PS51186">
    <property type="entry name" value="GNAT"/>
    <property type="match status" value="1"/>
</dbReference>
<dbReference type="KEGG" id="clk:CGC53_02125"/>
<dbReference type="RefSeq" id="WP_009391236.1">
    <property type="nucleotide sequence ID" value="NZ_CAUUPF010000010.1"/>
</dbReference>
<dbReference type="AlphaFoldDB" id="A0A250F7X7"/>
<dbReference type="Proteomes" id="UP000217276">
    <property type="component" value="Chromosome"/>
</dbReference>
<dbReference type="PANTHER" id="PTHR43877:SF2">
    <property type="entry name" value="AMINOALKYLPHOSPHONATE N-ACETYLTRANSFERASE-RELATED"/>
    <property type="match status" value="1"/>
</dbReference>
<sequence length="170" mass="19299">MNKNIILRKAVANEAPIIWEILATAIERRKADGSDQWQDGYPNEGVVADDLSKQYGYVLVEGKTIIGYCALILNDEPAYKTIEGQWLSNEDFMVIHRVAIAPEYLAKGLVQTMLTYIEELAKEQHIHSLRADTNFDNAAMLHLLQKMGYHYCGEVMMRGGKRKAFEKYSG</sequence>
<dbReference type="CDD" id="cd04301">
    <property type="entry name" value="NAT_SF"/>
    <property type="match status" value="1"/>
</dbReference>
<dbReference type="SUPFAM" id="SSF55729">
    <property type="entry name" value="Acyl-CoA N-acyltransferases (Nat)"/>
    <property type="match status" value="1"/>
</dbReference>
<name>A0A250F7X7_9FLAO</name>
<protein>
    <submittedName>
        <fullName evidence="4">N-acetyltransferase</fullName>
    </submittedName>
</protein>
<reference evidence="5" key="1">
    <citation type="submission" date="2017-06" db="EMBL/GenBank/DDBJ databases">
        <title>Capnocytophaga spp. assemblies.</title>
        <authorList>
            <person name="Gulvik C.A."/>
        </authorList>
    </citation>
    <scope>NUCLEOTIDE SEQUENCE [LARGE SCALE GENOMIC DNA]</scope>
    <source>
        <strain evidence="5">H6253</strain>
    </source>
</reference>
<keyword evidence="5" id="KW-1185">Reference proteome</keyword>
<keyword evidence="1 4" id="KW-0808">Transferase</keyword>
<keyword evidence="2" id="KW-0012">Acyltransferase</keyword>
<evidence type="ECO:0000256" key="1">
    <source>
        <dbReference type="ARBA" id="ARBA00022679"/>
    </source>
</evidence>
<dbReference type="Gene3D" id="3.40.630.30">
    <property type="match status" value="1"/>
</dbReference>
<gene>
    <name evidence="4" type="ORF">CGC53_02125</name>
</gene>
<evidence type="ECO:0000259" key="3">
    <source>
        <dbReference type="PROSITE" id="PS51186"/>
    </source>
</evidence>
<dbReference type="InterPro" id="IPR050832">
    <property type="entry name" value="Bact_Acetyltransf"/>
</dbReference>